<name>A0ABY7DQG2_MYAAR</name>
<keyword evidence="5" id="KW-1185">Reference proteome</keyword>
<feature type="transmembrane region" description="Helical" evidence="2">
    <location>
        <begin position="45"/>
        <end position="69"/>
    </location>
</feature>
<keyword evidence="3" id="KW-0732">Signal</keyword>
<feature type="compositionally biased region" description="Basic and acidic residues" evidence="1">
    <location>
        <begin position="150"/>
        <end position="166"/>
    </location>
</feature>
<proteinExistence type="predicted"/>
<keyword evidence="2" id="KW-1133">Transmembrane helix</keyword>
<evidence type="ECO:0000313" key="5">
    <source>
        <dbReference type="Proteomes" id="UP001164746"/>
    </source>
</evidence>
<evidence type="ECO:0000256" key="2">
    <source>
        <dbReference type="SAM" id="Phobius"/>
    </source>
</evidence>
<keyword evidence="2" id="KW-0812">Transmembrane</keyword>
<keyword evidence="2" id="KW-0472">Membrane</keyword>
<feature type="region of interest" description="Disordered" evidence="1">
    <location>
        <begin position="129"/>
        <end position="175"/>
    </location>
</feature>
<feature type="signal peptide" evidence="3">
    <location>
        <begin position="1"/>
        <end position="18"/>
    </location>
</feature>
<gene>
    <name evidence="4" type="ORF">MAR_023199</name>
</gene>
<organism evidence="4 5">
    <name type="scientific">Mya arenaria</name>
    <name type="common">Soft-shell clam</name>
    <dbReference type="NCBI Taxonomy" id="6604"/>
    <lineage>
        <taxon>Eukaryota</taxon>
        <taxon>Metazoa</taxon>
        <taxon>Spiralia</taxon>
        <taxon>Lophotrochozoa</taxon>
        <taxon>Mollusca</taxon>
        <taxon>Bivalvia</taxon>
        <taxon>Autobranchia</taxon>
        <taxon>Heteroconchia</taxon>
        <taxon>Euheterodonta</taxon>
        <taxon>Imparidentia</taxon>
        <taxon>Neoheterodontei</taxon>
        <taxon>Myida</taxon>
        <taxon>Myoidea</taxon>
        <taxon>Myidae</taxon>
        <taxon>Mya</taxon>
    </lineage>
</organism>
<accession>A0ABY7DQG2</accession>
<dbReference type="EMBL" id="CP111014">
    <property type="protein sequence ID" value="WAQ98826.1"/>
    <property type="molecule type" value="Genomic_DNA"/>
</dbReference>
<dbReference type="Proteomes" id="UP001164746">
    <property type="component" value="Chromosome 3"/>
</dbReference>
<evidence type="ECO:0000313" key="4">
    <source>
        <dbReference type="EMBL" id="WAQ98826.1"/>
    </source>
</evidence>
<evidence type="ECO:0000256" key="1">
    <source>
        <dbReference type="SAM" id="MobiDB-lite"/>
    </source>
</evidence>
<evidence type="ECO:0000256" key="3">
    <source>
        <dbReference type="SAM" id="SignalP"/>
    </source>
</evidence>
<reference evidence="4" key="1">
    <citation type="submission" date="2022-11" db="EMBL/GenBank/DDBJ databases">
        <title>Centuries of genome instability and evolution in soft-shell clam transmissible cancer (bioRxiv).</title>
        <authorList>
            <person name="Hart S.F.M."/>
            <person name="Yonemitsu M.A."/>
            <person name="Giersch R.M."/>
            <person name="Beal B.F."/>
            <person name="Arriagada G."/>
            <person name="Davis B.W."/>
            <person name="Ostrander E.A."/>
            <person name="Goff S.P."/>
            <person name="Metzger M.J."/>
        </authorList>
    </citation>
    <scope>NUCLEOTIDE SEQUENCE</scope>
    <source>
        <strain evidence="4">MELC-2E11</strain>
        <tissue evidence="4">Siphon/mantle</tissue>
    </source>
</reference>
<sequence>MILFVLLLESCLLVFAQSETTSSNITEPVITTQAFEDDEKGVDTFVVVAALFAVLIVLSLTVTLSVGIYKYRRYHIRHGLYKQKSRVGAQEERNASGPDLDMFVVQPRGAGQSEGCVSSRATSREHFEGNAGFDADIPETSGAVPNNVPKECDETTSEHGENRDIDTNSESALNA</sequence>
<feature type="chain" id="PRO_5045779694" evidence="3">
    <location>
        <begin position="19"/>
        <end position="175"/>
    </location>
</feature>
<protein>
    <submittedName>
        <fullName evidence="4">Uncharacterized protein</fullName>
    </submittedName>
</protein>